<sequence length="72" mass="7988">MAAGDFNAIAFSDDKIGGRPPTASQLNELNNVMDECGMQELEGFGANYTWTNNQADEDNIQERLDHVLINQQ</sequence>
<dbReference type="InterPro" id="IPR036691">
    <property type="entry name" value="Endo/exonu/phosph_ase_sf"/>
</dbReference>
<dbReference type="PANTHER" id="PTHR33710">
    <property type="entry name" value="BNAC02G09200D PROTEIN"/>
    <property type="match status" value="1"/>
</dbReference>
<dbReference type="SUPFAM" id="SSF56219">
    <property type="entry name" value="DNase I-like"/>
    <property type="match status" value="1"/>
</dbReference>
<dbReference type="PANTHER" id="PTHR33710:SF77">
    <property type="entry name" value="DNASE I-LIKE SUPERFAMILY PROTEIN"/>
    <property type="match status" value="1"/>
</dbReference>
<dbReference type="AlphaFoldDB" id="A0A7J6UT26"/>
<accession>A0A7J6UT26</accession>
<comment type="caution">
    <text evidence="1">The sequence shown here is derived from an EMBL/GenBank/DDBJ whole genome shotgun (WGS) entry which is preliminary data.</text>
</comment>
<proteinExistence type="predicted"/>
<dbReference type="Gene3D" id="3.60.10.10">
    <property type="entry name" value="Endonuclease/exonuclease/phosphatase"/>
    <property type="match status" value="1"/>
</dbReference>
<reference evidence="1 2" key="1">
    <citation type="submission" date="2020-06" db="EMBL/GenBank/DDBJ databases">
        <title>Transcriptomic and genomic resources for Thalictrum thalictroides and T. hernandezii: Facilitating candidate gene discovery in an emerging model plant lineage.</title>
        <authorList>
            <person name="Arias T."/>
            <person name="Riano-Pachon D.M."/>
            <person name="Di Stilio V.S."/>
        </authorList>
    </citation>
    <scope>NUCLEOTIDE SEQUENCE [LARGE SCALE GENOMIC DNA]</scope>
    <source>
        <strain evidence="2">cv. WT478/WT964</strain>
        <tissue evidence="1">Leaves</tissue>
    </source>
</reference>
<dbReference type="OrthoDB" id="1932741at2759"/>
<protein>
    <recommendedName>
        <fullName evidence="3">Endonuclease/exonuclease/phosphatase domain-containing protein</fullName>
    </recommendedName>
</protein>
<evidence type="ECO:0008006" key="3">
    <source>
        <dbReference type="Google" id="ProtNLM"/>
    </source>
</evidence>
<gene>
    <name evidence="1" type="ORF">FRX31_034716</name>
</gene>
<name>A0A7J6UT26_THATH</name>
<dbReference type="Proteomes" id="UP000554482">
    <property type="component" value="Unassembled WGS sequence"/>
</dbReference>
<dbReference type="EMBL" id="JABWDY010043700">
    <property type="protein sequence ID" value="KAF5175697.1"/>
    <property type="molecule type" value="Genomic_DNA"/>
</dbReference>
<evidence type="ECO:0000313" key="1">
    <source>
        <dbReference type="EMBL" id="KAF5175697.1"/>
    </source>
</evidence>
<evidence type="ECO:0000313" key="2">
    <source>
        <dbReference type="Proteomes" id="UP000554482"/>
    </source>
</evidence>
<organism evidence="1 2">
    <name type="scientific">Thalictrum thalictroides</name>
    <name type="common">Rue-anemone</name>
    <name type="synonym">Anemone thalictroides</name>
    <dbReference type="NCBI Taxonomy" id="46969"/>
    <lineage>
        <taxon>Eukaryota</taxon>
        <taxon>Viridiplantae</taxon>
        <taxon>Streptophyta</taxon>
        <taxon>Embryophyta</taxon>
        <taxon>Tracheophyta</taxon>
        <taxon>Spermatophyta</taxon>
        <taxon>Magnoliopsida</taxon>
        <taxon>Ranunculales</taxon>
        <taxon>Ranunculaceae</taxon>
        <taxon>Thalictroideae</taxon>
        <taxon>Thalictrum</taxon>
    </lineage>
</organism>
<keyword evidence="2" id="KW-1185">Reference proteome</keyword>